<dbReference type="GO" id="GO:0005886">
    <property type="term" value="C:plasma membrane"/>
    <property type="evidence" value="ECO:0007669"/>
    <property type="project" value="UniProtKB-SubCell"/>
</dbReference>
<evidence type="ECO:0000256" key="2">
    <source>
        <dbReference type="ARBA" id="ARBA00004401"/>
    </source>
</evidence>
<dbReference type="InterPro" id="IPR019756">
    <property type="entry name" value="Pept_S26A_signal_pept_1_Ser-AS"/>
</dbReference>
<evidence type="ECO:0000256" key="3">
    <source>
        <dbReference type="ARBA" id="ARBA00009370"/>
    </source>
</evidence>
<feature type="active site" evidence="7">
    <location>
        <position position="160"/>
    </location>
</feature>
<accession>A0AAD1M8B8</accession>
<evidence type="ECO:0000256" key="7">
    <source>
        <dbReference type="PIRSR" id="PIRSR600223-1"/>
    </source>
</evidence>
<dbReference type="PROSITE" id="PS00761">
    <property type="entry name" value="SPASE_I_3"/>
    <property type="match status" value="1"/>
</dbReference>
<name>A0AAD1M8B8_9MYCO</name>
<keyword evidence="8" id="KW-1133">Transmembrane helix</keyword>
<dbReference type="EMBL" id="AP022560">
    <property type="protein sequence ID" value="BBX03360.1"/>
    <property type="molecule type" value="Genomic_DNA"/>
</dbReference>
<dbReference type="PANTHER" id="PTHR43390">
    <property type="entry name" value="SIGNAL PEPTIDASE I"/>
    <property type="match status" value="1"/>
</dbReference>
<evidence type="ECO:0000259" key="10">
    <source>
        <dbReference type="Pfam" id="PF10502"/>
    </source>
</evidence>
<dbReference type="InterPro" id="IPR019533">
    <property type="entry name" value="Peptidase_S26"/>
</dbReference>
<dbReference type="NCBIfam" id="TIGR02227">
    <property type="entry name" value="sigpep_I_bact"/>
    <property type="match status" value="1"/>
</dbReference>
<dbReference type="CDD" id="cd06530">
    <property type="entry name" value="S26_SPase_I"/>
    <property type="match status" value="1"/>
</dbReference>
<comment type="catalytic activity">
    <reaction evidence="1 8">
        <text>Cleavage of hydrophobic, N-terminal signal or leader sequences from secreted and periplasmic proteins.</text>
        <dbReference type="EC" id="3.4.21.89"/>
    </reaction>
</comment>
<feature type="region of interest" description="Disordered" evidence="9">
    <location>
        <begin position="1"/>
        <end position="46"/>
    </location>
</feature>
<evidence type="ECO:0000313" key="12">
    <source>
        <dbReference type="Proteomes" id="UP000466681"/>
    </source>
</evidence>
<evidence type="ECO:0000256" key="8">
    <source>
        <dbReference type="RuleBase" id="RU362042"/>
    </source>
</evidence>
<dbReference type="GO" id="GO:0006465">
    <property type="term" value="P:signal peptide processing"/>
    <property type="evidence" value="ECO:0007669"/>
    <property type="project" value="InterPro"/>
</dbReference>
<dbReference type="InterPro" id="IPR019758">
    <property type="entry name" value="Pept_S26A_signal_pept_1_CS"/>
</dbReference>
<keyword evidence="8" id="KW-0472">Membrane</keyword>
<keyword evidence="12" id="KW-1185">Reference proteome</keyword>
<evidence type="ECO:0000313" key="11">
    <source>
        <dbReference type="EMBL" id="BBX03360.1"/>
    </source>
</evidence>
<evidence type="ECO:0000256" key="6">
    <source>
        <dbReference type="ARBA" id="ARBA00022801"/>
    </source>
</evidence>
<dbReference type="KEGG" id="mmor:MMOR_42960"/>
<organism evidence="11 12">
    <name type="scientific">Mycolicibacterium moriokaense</name>
    <dbReference type="NCBI Taxonomy" id="39691"/>
    <lineage>
        <taxon>Bacteria</taxon>
        <taxon>Bacillati</taxon>
        <taxon>Actinomycetota</taxon>
        <taxon>Actinomycetes</taxon>
        <taxon>Mycobacteriales</taxon>
        <taxon>Mycobacteriaceae</taxon>
        <taxon>Mycolicibacterium</taxon>
    </lineage>
</organism>
<dbReference type="SUPFAM" id="SSF51306">
    <property type="entry name" value="LexA/Signal peptidase"/>
    <property type="match status" value="1"/>
</dbReference>
<protein>
    <recommendedName>
        <fullName evidence="4 8">Signal peptidase I</fullName>
        <ecNumber evidence="4 8">3.4.21.89</ecNumber>
    </recommendedName>
</protein>
<keyword evidence="8" id="KW-0812">Transmembrane</keyword>
<dbReference type="GO" id="GO:0004252">
    <property type="term" value="F:serine-type endopeptidase activity"/>
    <property type="evidence" value="ECO:0007669"/>
    <property type="project" value="InterPro"/>
</dbReference>
<dbReference type="Gene3D" id="2.10.109.10">
    <property type="entry name" value="Umud Fragment, subunit A"/>
    <property type="match status" value="1"/>
</dbReference>
<evidence type="ECO:0000256" key="4">
    <source>
        <dbReference type="ARBA" id="ARBA00013208"/>
    </source>
</evidence>
<dbReference type="Proteomes" id="UP000466681">
    <property type="component" value="Chromosome"/>
</dbReference>
<keyword evidence="6 8" id="KW-0378">Hydrolase</keyword>
<dbReference type="PROSITE" id="PS00501">
    <property type="entry name" value="SPASE_I_1"/>
    <property type="match status" value="1"/>
</dbReference>
<dbReference type="PRINTS" id="PR00727">
    <property type="entry name" value="LEADERPTASE"/>
</dbReference>
<comment type="subcellular location">
    <subcellularLocation>
        <location evidence="2">Cell membrane</location>
        <topology evidence="2">Single-pass type II membrane protein</topology>
    </subcellularLocation>
    <subcellularLocation>
        <location evidence="8">Membrane</location>
        <topology evidence="8">Single-pass type II membrane protein</topology>
    </subcellularLocation>
</comment>
<feature type="active site" evidence="7">
    <location>
        <position position="82"/>
    </location>
</feature>
<evidence type="ECO:0000256" key="5">
    <source>
        <dbReference type="ARBA" id="ARBA00022670"/>
    </source>
</evidence>
<feature type="transmembrane region" description="Helical" evidence="8">
    <location>
        <begin position="54"/>
        <end position="77"/>
    </location>
</feature>
<proteinExistence type="inferred from homology"/>
<evidence type="ECO:0000256" key="1">
    <source>
        <dbReference type="ARBA" id="ARBA00000677"/>
    </source>
</evidence>
<keyword evidence="5 8" id="KW-0645">Protease</keyword>
<comment type="similarity">
    <text evidence="3 8">Belongs to the peptidase S26 family.</text>
</comment>
<dbReference type="AlphaFoldDB" id="A0AAD1M8B8"/>
<feature type="domain" description="Peptidase S26" evidence="10">
    <location>
        <begin position="52"/>
        <end position="274"/>
    </location>
</feature>
<dbReference type="InterPro" id="IPR000223">
    <property type="entry name" value="Pept_S26A_signal_pept_1"/>
</dbReference>
<dbReference type="InterPro" id="IPR036286">
    <property type="entry name" value="LexA/Signal_pep-like_sf"/>
</dbReference>
<dbReference type="Pfam" id="PF10502">
    <property type="entry name" value="Peptidase_S26"/>
    <property type="match status" value="1"/>
</dbReference>
<reference evidence="11 12" key="1">
    <citation type="journal article" date="2019" name="Emerg. Microbes Infect.">
        <title>Comprehensive subspecies identification of 175 nontuberculous mycobacteria species based on 7547 genomic profiles.</title>
        <authorList>
            <person name="Matsumoto Y."/>
            <person name="Kinjo T."/>
            <person name="Motooka D."/>
            <person name="Nabeya D."/>
            <person name="Jung N."/>
            <person name="Uechi K."/>
            <person name="Horii T."/>
            <person name="Iida T."/>
            <person name="Fujita J."/>
            <person name="Nakamura S."/>
        </authorList>
    </citation>
    <scope>NUCLEOTIDE SEQUENCE [LARGE SCALE GENOMIC DNA]</scope>
    <source>
        <strain evidence="11 12">JCM 6375</strain>
    </source>
</reference>
<evidence type="ECO:0000256" key="9">
    <source>
        <dbReference type="SAM" id="MobiDB-lite"/>
    </source>
</evidence>
<feature type="compositionally biased region" description="Basic and acidic residues" evidence="9">
    <location>
        <begin position="1"/>
        <end position="13"/>
    </location>
</feature>
<dbReference type="EC" id="3.4.21.89" evidence="4 8"/>
<dbReference type="PANTHER" id="PTHR43390:SF1">
    <property type="entry name" value="CHLOROPLAST PROCESSING PEPTIDASE"/>
    <property type="match status" value="1"/>
</dbReference>
<sequence length="290" mass="31593">MAADDRGDEHRAGYPDAVTESTDPDGPSEGSTDVPDTTDDAEEPKKKHGALREFGILITIALVLYYVMLTFVARPYLIPSESMEPTLHGCPGCTGDRIMVDKLTYRFSEPQPGDVVVFKGPPNWNIGYKSIRSDNTLVRWLQNGLSFIGFVPPDENDLVKRVIAVGGQTVECRVNTGLTVDGKRLDEPYLNYDTMNVEPSNPYAACLGNEFGPVKVPEGKLWVMGDNRTHSADSRAHCTSTPTDAQRGLLCTGDPQAGTVPIENVIGKARFIAWPPSRWGGVGSVNPQTQ</sequence>
<gene>
    <name evidence="11" type="primary">lepB</name>
    <name evidence="11" type="ORF">MMOR_42960</name>
</gene>
<dbReference type="GO" id="GO:0009003">
    <property type="term" value="F:signal peptidase activity"/>
    <property type="evidence" value="ECO:0007669"/>
    <property type="project" value="UniProtKB-EC"/>
</dbReference>